<gene>
    <name evidence="2" type="ORF">Taro_049856</name>
</gene>
<comment type="caution">
    <text evidence="2">The sequence shown here is derived from an EMBL/GenBank/DDBJ whole genome shotgun (WGS) entry which is preliminary data.</text>
</comment>
<evidence type="ECO:0000256" key="1">
    <source>
        <dbReference type="SAM" id="MobiDB-lite"/>
    </source>
</evidence>
<feature type="compositionally biased region" description="Acidic residues" evidence="1">
    <location>
        <begin position="83"/>
        <end position="97"/>
    </location>
</feature>
<proteinExistence type="predicted"/>
<accession>A0A843XC67</accession>
<feature type="compositionally biased region" description="Low complexity" evidence="1">
    <location>
        <begin position="114"/>
        <end position="131"/>
    </location>
</feature>
<protein>
    <submittedName>
        <fullName evidence="2">Uncharacterized protein</fullName>
    </submittedName>
</protein>
<sequence>MESFQKQCDKEYMKMAMLKHEETFKEQVGELHRLYRIQKMLMRDMKRNALKQSGVLGRSPHQPCRGYQLQGNPRRPLDLERPAEEEEDGGVEEESEIELTLATGSRRRKKEEAASFTSDSATSFSSSSTESGGENSKFQDWGMLQMQDVNRGRTKGHRFGVHGTGSEDRMEQPPWLFQCLSLNMT</sequence>
<name>A0A843XC67_COLES</name>
<organism evidence="2 3">
    <name type="scientific">Colocasia esculenta</name>
    <name type="common">Wild taro</name>
    <name type="synonym">Arum esculentum</name>
    <dbReference type="NCBI Taxonomy" id="4460"/>
    <lineage>
        <taxon>Eukaryota</taxon>
        <taxon>Viridiplantae</taxon>
        <taxon>Streptophyta</taxon>
        <taxon>Embryophyta</taxon>
        <taxon>Tracheophyta</taxon>
        <taxon>Spermatophyta</taxon>
        <taxon>Magnoliopsida</taxon>
        <taxon>Liliopsida</taxon>
        <taxon>Araceae</taxon>
        <taxon>Aroideae</taxon>
        <taxon>Colocasieae</taxon>
        <taxon>Colocasia</taxon>
    </lineage>
</organism>
<dbReference type="SMR" id="A0A843XC67"/>
<dbReference type="EMBL" id="NMUH01007234">
    <property type="protein sequence ID" value="MQM16895.1"/>
    <property type="molecule type" value="Genomic_DNA"/>
</dbReference>
<dbReference type="OrthoDB" id="666348at2759"/>
<keyword evidence="3" id="KW-1185">Reference proteome</keyword>
<evidence type="ECO:0000313" key="2">
    <source>
        <dbReference type="EMBL" id="MQM16895.1"/>
    </source>
</evidence>
<feature type="region of interest" description="Disordered" evidence="1">
    <location>
        <begin position="152"/>
        <end position="171"/>
    </location>
</feature>
<reference evidence="2" key="1">
    <citation type="submission" date="2017-07" db="EMBL/GenBank/DDBJ databases">
        <title>Taro Niue Genome Assembly and Annotation.</title>
        <authorList>
            <person name="Atibalentja N."/>
            <person name="Keating K."/>
            <person name="Fields C.J."/>
        </authorList>
    </citation>
    <scope>NUCLEOTIDE SEQUENCE</scope>
    <source>
        <strain evidence="2">Niue_2</strain>
        <tissue evidence="2">Leaf</tissue>
    </source>
</reference>
<dbReference type="AlphaFoldDB" id="A0A843XC67"/>
<feature type="region of interest" description="Disordered" evidence="1">
    <location>
        <begin position="53"/>
        <end position="143"/>
    </location>
</feature>
<dbReference type="Proteomes" id="UP000652761">
    <property type="component" value="Unassembled WGS sequence"/>
</dbReference>
<dbReference type="PANTHER" id="PTHR33167">
    <property type="entry name" value="TRANSCRIPTION FACTOR, PUTATIVE (DUF863)-RELATED"/>
    <property type="match status" value="1"/>
</dbReference>
<dbReference type="PANTHER" id="PTHR33167:SF26">
    <property type="entry name" value="EXPRESSED PROTEIN"/>
    <property type="match status" value="1"/>
</dbReference>
<evidence type="ECO:0000313" key="3">
    <source>
        <dbReference type="Proteomes" id="UP000652761"/>
    </source>
</evidence>